<keyword evidence="2" id="KW-0227">DNA damage</keyword>
<dbReference type="PROSITE" id="PS00058">
    <property type="entry name" value="DNA_MISMATCH_REPAIR_1"/>
    <property type="match status" value="1"/>
</dbReference>
<dbReference type="GO" id="GO:0006298">
    <property type="term" value="P:mismatch repair"/>
    <property type="evidence" value="ECO:0007669"/>
    <property type="project" value="InterPro"/>
</dbReference>
<dbReference type="HOGENOM" id="CLU_005415_1_0_1"/>
<comment type="similarity">
    <text evidence="1">Belongs to the DNA mismatch repair MutL/HexB family.</text>
</comment>
<feature type="domain" description="DNA mismatch repair protein S5" evidence="5">
    <location>
        <begin position="229"/>
        <end position="369"/>
    </location>
</feature>
<dbReference type="PANTHER" id="PTHR10073">
    <property type="entry name" value="DNA MISMATCH REPAIR PROTEIN MLH, PMS, MUTL"/>
    <property type="match status" value="1"/>
</dbReference>
<dbReference type="GO" id="GO:0016887">
    <property type="term" value="F:ATP hydrolysis activity"/>
    <property type="evidence" value="ECO:0007669"/>
    <property type="project" value="InterPro"/>
</dbReference>
<dbReference type="GO" id="GO:0140664">
    <property type="term" value="F:ATP-dependent DNA damage sensor activity"/>
    <property type="evidence" value="ECO:0007669"/>
    <property type="project" value="InterPro"/>
</dbReference>
<organism evidence="6 7">
    <name type="scientific">Phlebiopsis gigantea (strain 11061_1 CR5-6)</name>
    <name type="common">White-rot fungus</name>
    <name type="synonym">Peniophora gigantea</name>
    <dbReference type="NCBI Taxonomy" id="745531"/>
    <lineage>
        <taxon>Eukaryota</taxon>
        <taxon>Fungi</taxon>
        <taxon>Dikarya</taxon>
        <taxon>Basidiomycota</taxon>
        <taxon>Agaricomycotina</taxon>
        <taxon>Agaricomycetes</taxon>
        <taxon>Polyporales</taxon>
        <taxon>Phanerochaetaceae</taxon>
        <taxon>Phlebiopsis</taxon>
    </lineage>
</organism>
<feature type="region of interest" description="Disordered" evidence="3">
    <location>
        <begin position="377"/>
        <end position="419"/>
    </location>
</feature>
<dbReference type="SMART" id="SM00853">
    <property type="entry name" value="MutL_C"/>
    <property type="match status" value="1"/>
</dbReference>
<keyword evidence="7" id="KW-1185">Reference proteome</keyword>
<dbReference type="InterPro" id="IPR036890">
    <property type="entry name" value="HATPase_C_sf"/>
</dbReference>
<dbReference type="InterPro" id="IPR020568">
    <property type="entry name" value="Ribosomal_Su5_D2-typ_SF"/>
</dbReference>
<dbReference type="InterPro" id="IPR013507">
    <property type="entry name" value="DNA_mismatch_S5_2-like"/>
</dbReference>
<dbReference type="InterPro" id="IPR014721">
    <property type="entry name" value="Ribsml_uS5_D2-typ_fold_subgr"/>
</dbReference>
<evidence type="ECO:0000313" key="7">
    <source>
        <dbReference type="Proteomes" id="UP000053257"/>
    </source>
</evidence>
<feature type="region of interest" description="Disordered" evidence="3">
    <location>
        <begin position="439"/>
        <end position="471"/>
    </location>
</feature>
<dbReference type="GO" id="GO:0061982">
    <property type="term" value="P:meiosis I cell cycle process"/>
    <property type="evidence" value="ECO:0007669"/>
    <property type="project" value="UniProtKB-ARBA"/>
</dbReference>
<protein>
    <recommendedName>
        <fullName evidence="8">MutL C-terminal dimerisation domain-containing protein</fullName>
    </recommendedName>
</protein>
<proteinExistence type="inferred from homology"/>
<dbReference type="InterPro" id="IPR014762">
    <property type="entry name" value="DNA_mismatch_repair_CS"/>
</dbReference>
<feature type="compositionally biased region" description="Basic and acidic residues" evidence="3">
    <location>
        <begin position="457"/>
        <end position="466"/>
    </location>
</feature>
<dbReference type="AlphaFoldDB" id="A0A0C3PB21"/>
<dbReference type="PANTHER" id="PTHR10073:SF47">
    <property type="entry name" value="DNA MISMATCH REPAIR PROTEIN MLH3"/>
    <property type="match status" value="1"/>
</dbReference>
<dbReference type="OrthoDB" id="429932at2759"/>
<dbReference type="EMBL" id="KN840703">
    <property type="protein sequence ID" value="KIP02103.1"/>
    <property type="molecule type" value="Genomic_DNA"/>
</dbReference>
<sequence>MAAPARNHELSLLPKATQSRLRSTQIIVSLPQLVSELVQNALDADAGQVEVGVDCEDWSCWVRDDGKGLSKQDLTALESVGRYGTSKAYNCESLGEVSTFGFRGEALVSIADLSCLEISSRTARSRESWSIILKGAKSLYNGPAVRWRREHQGTTVCVRDAFYSLPIRRSSHTAPARTLELIRKELETLSLVFPYVSFSLEDSHKKTSSHPDTGKITKLPKTVSTLHAFRNIFGRALVECVEEIDISQNDLRISGFISLNATTSKSHQYLYINRHILNTCDLHRTIDSIFGLSSFGRDALHQDNQSSRPLSAIRRSPRNSEKRPIYVINITIPPRHVDNCVQPSKTAVQLQNNAMVVSFLSTVVDSFLTKHGFKIQLPSTSDRSSKGPRTPRKRRRTSRSPSRDARIPLSSLPMATPWIPTEAGEENQSAAYWTDPATGVTHALDPRTGNSYPTNKTRGDEPEGRRTLSRHAQKPDLDEIPDWIQQALGANQAYVLREPKIPSLDVPGPLNEQHSCQRSPFTNFSSQTQPQLAVFSKDELCDATVLAQVDRRFIACILSAESSVQLSQGSDDSRANDTTSGMLVLIDQHAADERIRVERLMRDMCRGFTSPSEGPVVRKLDPPVPIILARREASMLQESAAIGEAFSRWGVQLRISENPARETETVFASFAAKDVESLEAEYVQIEVLSVPDGVANKLLTEGRLRELVSSYLVGLSDPHFVSSVLKYDSSQSNEDDSWQRAVQWCPRSLIDLANSTACRGAIMFNDPLTLERCERLVAELSATALPFQCAHGRPSLVPLTQVQGDVFSLNHSQHMHPVDWGAFKVD</sequence>
<evidence type="ECO:0000256" key="1">
    <source>
        <dbReference type="ARBA" id="ARBA00006082"/>
    </source>
</evidence>
<dbReference type="Gene3D" id="3.30.565.10">
    <property type="entry name" value="Histidine kinase-like ATPase, C-terminal domain"/>
    <property type="match status" value="1"/>
</dbReference>
<dbReference type="SUPFAM" id="SSF118116">
    <property type="entry name" value="DNA mismatch repair protein MutL"/>
    <property type="match status" value="2"/>
</dbReference>
<dbReference type="InterPro" id="IPR042120">
    <property type="entry name" value="MutL_C_dimsub"/>
</dbReference>
<name>A0A0C3PB21_PHLG1</name>
<evidence type="ECO:0008006" key="8">
    <source>
        <dbReference type="Google" id="ProtNLM"/>
    </source>
</evidence>
<dbReference type="Proteomes" id="UP000053257">
    <property type="component" value="Unassembled WGS sequence"/>
</dbReference>
<dbReference type="Pfam" id="PF13589">
    <property type="entry name" value="HATPase_c_3"/>
    <property type="match status" value="1"/>
</dbReference>
<dbReference type="InterPro" id="IPR038973">
    <property type="entry name" value="MutL/Mlh/Pms-like"/>
</dbReference>
<dbReference type="InterPro" id="IPR037198">
    <property type="entry name" value="MutL_C_sf"/>
</dbReference>
<evidence type="ECO:0000259" key="4">
    <source>
        <dbReference type="SMART" id="SM00853"/>
    </source>
</evidence>
<dbReference type="InterPro" id="IPR014790">
    <property type="entry name" value="MutL_C"/>
</dbReference>
<dbReference type="GO" id="GO:0030983">
    <property type="term" value="F:mismatched DNA binding"/>
    <property type="evidence" value="ECO:0007669"/>
    <property type="project" value="InterPro"/>
</dbReference>
<accession>A0A0C3PB21</accession>
<reference evidence="6 7" key="1">
    <citation type="journal article" date="2014" name="PLoS Genet.">
        <title>Analysis of the Phlebiopsis gigantea genome, transcriptome and secretome provides insight into its pioneer colonization strategies of wood.</title>
        <authorList>
            <person name="Hori C."/>
            <person name="Ishida T."/>
            <person name="Igarashi K."/>
            <person name="Samejima M."/>
            <person name="Suzuki H."/>
            <person name="Master E."/>
            <person name="Ferreira P."/>
            <person name="Ruiz-Duenas F.J."/>
            <person name="Held B."/>
            <person name="Canessa P."/>
            <person name="Larrondo L.F."/>
            <person name="Schmoll M."/>
            <person name="Druzhinina I.S."/>
            <person name="Kubicek C.P."/>
            <person name="Gaskell J.A."/>
            <person name="Kersten P."/>
            <person name="St John F."/>
            <person name="Glasner J."/>
            <person name="Sabat G."/>
            <person name="Splinter BonDurant S."/>
            <person name="Syed K."/>
            <person name="Yadav J."/>
            <person name="Mgbeahuruike A.C."/>
            <person name="Kovalchuk A."/>
            <person name="Asiegbu F.O."/>
            <person name="Lackner G."/>
            <person name="Hoffmeister D."/>
            <person name="Rencoret J."/>
            <person name="Gutierrez A."/>
            <person name="Sun H."/>
            <person name="Lindquist E."/>
            <person name="Barry K."/>
            <person name="Riley R."/>
            <person name="Grigoriev I.V."/>
            <person name="Henrissat B."/>
            <person name="Kues U."/>
            <person name="Berka R.M."/>
            <person name="Martinez A.T."/>
            <person name="Covert S.F."/>
            <person name="Blanchette R.A."/>
            <person name="Cullen D."/>
        </authorList>
    </citation>
    <scope>NUCLEOTIDE SEQUENCE [LARGE SCALE GENOMIC DNA]</scope>
    <source>
        <strain evidence="6 7">11061_1 CR5-6</strain>
    </source>
</reference>
<feature type="compositionally biased region" description="Basic residues" evidence="3">
    <location>
        <begin position="389"/>
        <end position="398"/>
    </location>
</feature>
<dbReference type="Gene3D" id="3.30.230.10">
    <property type="match status" value="1"/>
</dbReference>
<dbReference type="GO" id="GO:0005524">
    <property type="term" value="F:ATP binding"/>
    <property type="evidence" value="ECO:0007669"/>
    <property type="project" value="InterPro"/>
</dbReference>
<dbReference type="SUPFAM" id="SSF54211">
    <property type="entry name" value="Ribosomal protein S5 domain 2-like"/>
    <property type="match status" value="1"/>
</dbReference>
<evidence type="ECO:0000259" key="5">
    <source>
        <dbReference type="SMART" id="SM01340"/>
    </source>
</evidence>
<evidence type="ECO:0000256" key="3">
    <source>
        <dbReference type="SAM" id="MobiDB-lite"/>
    </source>
</evidence>
<dbReference type="STRING" id="745531.A0A0C3PB21"/>
<evidence type="ECO:0000313" key="6">
    <source>
        <dbReference type="EMBL" id="KIP02103.1"/>
    </source>
</evidence>
<dbReference type="Pfam" id="PF01119">
    <property type="entry name" value="DNA_mis_repair"/>
    <property type="match status" value="1"/>
</dbReference>
<dbReference type="SUPFAM" id="SSF55874">
    <property type="entry name" value="ATPase domain of HSP90 chaperone/DNA topoisomerase II/histidine kinase"/>
    <property type="match status" value="1"/>
</dbReference>
<dbReference type="SMART" id="SM01340">
    <property type="entry name" value="DNA_mis_repair"/>
    <property type="match status" value="1"/>
</dbReference>
<dbReference type="Gene3D" id="3.30.1540.20">
    <property type="entry name" value="MutL, C-terminal domain, dimerisation subdomain"/>
    <property type="match status" value="1"/>
</dbReference>
<evidence type="ECO:0000256" key="2">
    <source>
        <dbReference type="ARBA" id="ARBA00022763"/>
    </source>
</evidence>
<feature type="domain" description="MutL C-terminal dimerisation" evidence="4">
    <location>
        <begin position="545"/>
        <end position="768"/>
    </location>
</feature>
<dbReference type="GO" id="GO:0032300">
    <property type="term" value="C:mismatch repair complex"/>
    <property type="evidence" value="ECO:0007669"/>
    <property type="project" value="InterPro"/>
</dbReference>
<gene>
    <name evidence="6" type="ORF">PHLGIDRAFT_112417</name>
</gene>